<reference evidence="1 2" key="1">
    <citation type="submission" date="2019-03" db="EMBL/GenBank/DDBJ databases">
        <title>Single cell metagenomics reveals metabolic interactions within the superorganism composed of flagellate Streblomastix strix and complex community of Bacteroidetes bacteria on its surface.</title>
        <authorList>
            <person name="Treitli S.C."/>
            <person name="Kolisko M."/>
            <person name="Husnik F."/>
            <person name="Keeling P."/>
            <person name="Hampl V."/>
        </authorList>
    </citation>
    <scope>NUCLEOTIDE SEQUENCE [LARGE SCALE GENOMIC DNA]</scope>
    <source>
        <strain evidence="1">ST1C</strain>
    </source>
</reference>
<name>A0A5J4UQS9_9EUKA</name>
<organism evidence="1 2">
    <name type="scientific">Streblomastix strix</name>
    <dbReference type="NCBI Taxonomy" id="222440"/>
    <lineage>
        <taxon>Eukaryota</taxon>
        <taxon>Metamonada</taxon>
        <taxon>Preaxostyla</taxon>
        <taxon>Oxymonadida</taxon>
        <taxon>Streblomastigidae</taxon>
        <taxon>Streblomastix</taxon>
    </lineage>
</organism>
<comment type="caution">
    <text evidence="1">The sequence shown here is derived from an EMBL/GenBank/DDBJ whole genome shotgun (WGS) entry which is preliminary data.</text>
</comment>
<evidence type="ECO:0000313" key="2">
    <source>
        <dbReference type="Proteomes" id="UP000324800"/>
    </source>
</evidence>
<protein>
    <submittedName>
        <fullName evidence="1">Uncharacterized protein</fullName>
    </submittedName>
</protein>
<proteinExistence type="predicted"/>
<dbReference type="AlphaFoldDB" id="A0A5J4UQS9"/>
<evidence type="ECO:0000313" key="1">
    <source>
        <dbReference type="EMBL" id="KAA6372381.1"/>
    </source>
</evidence>
<dbReference type="EMBL" id="SNRW01013642">
    <property type="protein sequence ID" value="KAA6372381.1"/>
    <property type="molecule type" value="Genomic_DNA"/>
</dbReference>
<dbReference type="Proteomes" id="UP000324800">
    <property type="component" value="Unassembled WGS sequence"/>
</dbReference>
<gene>
    <name evidence="1" type="ORF">EZS28_032092</name>
</gene>
<sequence>MEKYCPTEILSHVKATCKFHRILELSKTTNQEWRAISMKVEQDQTMNCEQWSWVQLLNFRIRKKRFGSSGTAAASLRKLIDRILNIVEDLNIQIHCFRKKGKMNIIQDSLFNPATSGDFSPKEEILQQSLMILMIKPTEDMNANRRNKKIKRYGCLLHDNQAMAQYYHSIPWCYQLTYHHPPNPLIQSTINKDIREMITAVLEKAQTSQKIGRRMRKLSKHLPPRKMMITVIDEREENPYSNELFNKKNQIMMPFKEQLIVDIMHGEDID</sequence>
<accession>A0A5J4UQS9</accession>